<keyword evidence="6" id="KW-0381">Hypersensitive response</keyword>
<name>A0AAE2CWM7_9LAMI</name>
<feature type="domain" description="Disease resistance protein winged helix" evidence="12">
    <location>
        <begin position="414"/>
        <end position="485"/>
    </location>
</feature>
<dbReference type="Gene3D" id="1.20.5.4130">
    <property type="match status" value="1"/>
</dbReference>
<dbReference type="PANTHER" id="PTHR23155">
    <property type="entry name" value="DISEASE RESISTANCE PROTEIN RP"/>
    <property type="match status" value="1"/>
</dbReference>
<dbReference type="PRINTS" id="PR00364">
    <property type="entry name" value="DISEASERSIST"/>
</dbReference>
<dbReference type="Gene3D" id="1.10.8.430">
    <property type="entry name" value="Helical domain of apoptotic protease-activating factors"/>
    <property type="match status" value="1"/>
</dbReference>
<protein>
    <submittedName>
        <fullName evidence="13">Late blight resistance proteinR1A-10</fullName>
    </submittedName>
</protein>
<dbReference type="GO" id="GO:0043531">
    <property type="term" value="F:ADP binding"/>
    <property type="evidence" value="ECO:0007669"/>
    <property type="project" value="InterPro"/>
</dbReference>
<keyword evidence="9" id="KW-0611">Plant defense</keyword>
<dbReference type="SUPFAM" id="SSF52058">
    <property type="entry name" value="L domain-like"/>
    <property type="match status" value="1"/>
</dbReference>
<reference evidence="13" key="1">
    <citation type="submission" date="2020-06" db="EMBL/GenBank/DDBJ databases">
        <authorList>
            <person name="Li T."/>
            <person name="Hu X."/>
            <person name="Zhang T."/>
            <person name="Song X."/>
            <person name="Zhang H."/>
            <person name="Dai N."/>
            <person name="Sheng W."/>
            <person name="Hou X."/>
            <person name="Wei L."/>
        </authorList>
    </citation>
    <scope>NUCLEOTIDE SEQUENCE</scope>
    <source>
        <strain evidence="13">3651</strain>
        <tissue evidence="13">Leaf</tissue>
    </source>
</reference>
<dbReference type="GO" id="GO:0051607">
    <property type="term" value="P:defense response to virus"/>
    <property type="evidence" value="ECO:0007669"/>
    <property type="project" value="UniProtKB-ARBA"/>
</dbReference>
<keyword evidence="8" id="KW-0547">Nucleotide-binding</keyword>
<accession>A0AAE2CWM7</accession>
<comment type="subcellular location">
    <subcellularLocation>
        <location evidence="2">Cytoplasm</location>
    </subcellularLocation>
</comment>
<dbReference type="FunFam" id="3.40.50.300:FF:001091">
    <property type="entry name" value="Probable disease resistance protein At1g61300"/>
    <property type="match status" value="1"/>
</dbReference>
<reference evidence="13" key="2">
    <citation type="journal article" date="2024" name="Plant">
        <title>Genomic evolution and insights into agronomic trait innovations of Sesamum species.</title>
        <authorList>
            <person name="Miao H."/>
            <person name="Wang L."/>
            <person name="Qu L."/>
            <person name="Liu H."/>
            <person name="Sun Y."/>
            <person name="Le M."/>
            <person name="Wang Q."/>
            <person name="Wei S."/>
            <person name="Zheng Y."/>
            <person name="Lin W."/>
            <person name="Duan Y."/>
            <person name="Cao H."/>
            <person name="Xiong S."/>
            <person name="Wang X."/>
            <person name="Wei L."/>
            <person name="Li C."/>
            <person name="Ma Q."/>
            <person name="Ju M."/>
            <person name="Zhao R."/>
            <person name="Li G."/>
            <person name="Mu C."/>
            <person name="Tian Q."/>
            <person name="Mei H."/>
            <person name="Zhang T."/>
            <person name="Gao T."/>
            <person name="Zhang H."/>
        </authorList>
    </citation>
    <scope>NUCLEOTIDE SEQUENCE</scope>
    <source>
        <strain evidence="13">3651</strain>
    </source>
</reference>
<dbReference type="InterPro" id="IPR002182">
    <property type="entry name" value="NB-ARC"/>
</dbReference>
<comment type="caution">
    <text evidence="13">The sequence shown here is derived from an EMBL/GenBank/DDBJ whole genome shotgun (WGS) entry which is preliminary data.</text>
</comment>
<proteinExistence type="inferred from homology"/>
<evidence type="ECO:0000256" key="8">
    <source>
        <dbReference type="ARBA" id="ARBA00022741"/>
    </source>
</evidence>
<comment type="function">
    <text evidence="1">Confers resistance to late blight (Phytophthora infestans) races carrying the avirulence gene Avr1. Resistance proteins guard the plant against pathogens that contain an appropriate avirulence protein via an indirect interaction with this avirulence protein. That triggers a defense system including the hypersensitive response, which restricts the pathogen growth.</text>
</comment>
<dbReference type="EMBL" id="JACGWO010000001">
    <property type="protein sequence ID" value="KAK4437225.1"/>
    <property type="molecule type" value="Genomic_DNA"/>
</dbReference>
<evidence type="ECO:0000256" key="7">
    <source>
        <dbReference type="ARBA" id="ARBA00022737"/>
    </source>
</evidence>
<dbReference type="InterPro" id="IPR042197">
    <property type="entry name" value="Apaf_helical"/>
</dbReference>
<dbReference type="Pfam" id="PF00931">
    <property type="entry name" value="NB-ARC"/>
    <property type="match status" value="1"/>
</dbReference>
<dbReference type="Gene3D" id="1.10.10.10">
    <property type="entry name" value="Winged helix-like DNA-binding domain superfamily/Winged helix DNA-binding domain"/>
    <property type="match status" value="1"/>
</dbReference>
<keyword evidence="14" id="KW-1185">Reference proteome</keyword>
<evidence type="ECO:0000313" key="14">
    <source>
        <dbReference type="Proteomes" id="UP001293254"/>
    </source>
</evidence>
<evidence type="ECO:0000256" key="6">
    <source>
        <dbReference type="ARBA" id="ARBA00022667"/>
    </source>
</evidence>
<feature type="domain" description="NB-ARC" evidence="11">
    <location>
        <begin position="162"/>
        <end position="329"/>
    </location>
</feature>
<organism evidence="13 14">
    <name type="scientific">Sesamum alatum</name>
    <dbReference type="NCBI Taxonomy" id="300844"/>
    <lineage>
        <taxon>Eukaryota</taxon>
        <taxon>Viridiplantae</taxon>
        <taxon>Streptophyta</taxon>
        <taxon>Embryophyta</taxon>
        <taxon>Tracheophyta</taxon>
        <taxon>Spermatophyta</taxon>
        <taxon>Magnoliopsida</taxon>
        <taxon>eudicotyledons</taxon>
        <taxon>Gunneridae</taxon>
        <taxon>Pentapetalae</taxon>
        <taxon>asterids</taxon>
        <taxon>lamiids</taxon>
        <taxon>Lamiales</taxon>
        <taxon>Pedaliaceae</taxon>
        <taxon>Sesamum</taxon>
    </lineage>
</organism>
<dbReference type="InterPro" id="IPR032675">
    <property type="entry name" value="LRR_dom_sf"/>
</dbReference>
<dbReference type="InterPro" id="IPR027417">
    <property type="entry name" value="P-loop_NTPase"/>
</dbReference>
<evidence type="ECO:0000256" key="4">
    <source>
        <dbReference type="ARBA" id="ARBA00022490"/>
    </source>
</evidence>
<dbReference type="GO" id="GO:0005737">
    <property type="term" value="C:cytoplasm"/>
    <property type="evidence" value="ECO:0007669"/>
    <property type="project" value="UniProtKB-SubCell"/>
</dbReference>
<dbReference type="Pfam" id="PF23559">
    <property type="entry name" value="WHD_DRP"/>
    <property type="match status" value="1"/>
</dbReference>
<keyword evidence="7" id="KW-0677">Repeat</keyword>
<dbReference type="InterPro" id="IPR058922">
    <property type="entry name" value="WHD_DRP"/>
</dbReference>
<dbReference type="Gene3D" id="3.80.10.10">
    <property type="entry name" value="Ribonuclease Inhibitor"/>
    <property type="match status" value="1"/>
</dbReference>
<dbReference type="Proteomes" id="UP001293254">
    <property type="component" value="Unassembled WGS sequence"/>
</dbReference>
<evidence type="ECO:0000256" key="9">
    <source>
        <dbReference type="ARBA" id="ARBA00022821"/>
    </source>
</evidence>
<keyword evidence="4" id="KW-0963">Cytoplasm</keyword>
<dbReference type="GO" id="GO:0009626">
    <property type="term" value="P:plant-type hypersensitive response"/>
    <property type="evidence" value="ECO:0007669"/>
    <property type="project" value="UniProtKB-KW"/>
</dbReference>
<evidence type="ECO:0000259" key="12">
    <source>
        <dbReference type="Pfam" id="PF23559"/>
    </source>
</evidence>
<dbReference type="AlphaFoldDB" id="A0AAE2CWM7"/>
<gene>
    <name evidence="13" type="ORF">Salat_0056400</name>
</gene>
<sequence length="877" mass="101158">MAVAAYATLCSLSHVLDKLQHPARLRQLHVDTNQIQSLQKKVEFLLDFLEAHCQRISKEIGDLGRQIADAAAEAEEVVDRHVVDQLRYRSHKEGHCMAALSSFSQDIDQVIGKIDSLTKELTMIVKEEWVDVQKEQPIVSVPVRSLEVHLSRDKKSNMVGFDEHLERIVDQLTRGEPDLQILPIVGMGGIGKTTLAQNVFKNSYIMHHFDKRIWVTISQEYSAREILLCLLNDEKSQESSETLAELKDRLHKTLFRRRYLIVMDDVWDVDVWDELSRFFPNNRNESRILVTTRISNVAVSLGSQESYSVDFLNEEKSWNLFCQESFAQKGCPYSELEEIGKNIAKSCGGLPLAIVVIGGLLANSNMTREHWESVAENVNAIHNSKDYGQCLQILSLSYNSLPIHLKPCFLYMRVFREDSKIYVSELTKLWIAEGFLKPIRGKSLEDVAEKYLRDLIDRNMILSLEFGYDGNIESCGIHDLLRDLCLREYKKEHFIYAPKVQSVTVHGIGMKNKCFLCSTTKALQMIDLNEVHDASKLTSIASVLVCNKCKNMYPSLDKARLVKVRAVSKNWGSSKYLEEEILHPTSLRCLELETLGDFEYLSPSTLPLLWNQETFIFYSLYKEPILLPCEIWDMPHIRHFGGPGFLLPNQAVTQDSIIMENLQEFCYLRNFRWTEEALERIPNLKKLCISFYEEKGNMDWSYYCLYNLVRLQKLESLLVKGENLSLENLTFPTSLKELSLCRCNIPWESMVTIGSLLPNLEKLELDENTFEGLNWNQVEDEFPRLKVLKFFSCNLKWWRAENIHFPKLESLVLGYMKYLEEIPSVIGDIPTLHSIHVEGCNHLLIDSVKQIVEEQHENGNESLQLYIDEERYQVGNS</sequence>
<evidence type="ECO:0000259" key="11">
    <source>
        <dbReference type="Pfam" id="PF00931"/>
    </source>
</evidence>
<dbReference type="PANTHER" id="PTHR23155:SF1152">
    <property type="entry name" value="AAA+ ATPASE DOMAIN-CONTAINING PROTEIN"/>
    <property type="match status" value="1"/>
</dbReference>
<dbReference type="Gene3D" id="3.40.50.300">
    <property type="entry name" value="P-loop containing nucleotide triphosphate hydrolases"/>
    <property type="match status" value="1"/>
</dbReference>
<dbReference type="FunFam" id="1.10.10.10:FF:000322">
    <property type="entry name" value="Probable disease resistance protein At1g63360"/>
    <property type="match status" value="1"/>
</dbReference>
<dbReference type="InterPro" id="IPR044974">
    <property type="entry name" value="Disease_R_plants"/>
</dbReference>
<keyword evidence="5" id="KW-0433">Leucine-rich repeat</keyword>
<dbReference type="FunFam" id="1.10.8.430:FF:000003">
    <property type="entry name" value="Probable disease resistance protein At5g66910"/>
    <property type="match status" value="1"/>
</dbReference>
<evidence type="ECO:0000256" key="10">
    <source>
        <dbReference type="ARBA" id="ARBA00022840"/>
    </source>
</evidence>
<keyword evidence="10" id="KW-0067">ATP-binding</keyword>
<evidence type="ECO:0000256" key="3">
    <source>
        <dbReference type="ARBA" id="ARBA00008894"/>
    </source>
</evidence>
<dbReference type="SUPFAM" id="SSF52540">
    <property type="entry name" value="P-loop containing nucleoside triphosphate hydrolases"/>
    <property type="match status" value="1"/>
</dbReference>
<evidence type="ECO:0000313" key="13">
    <source>
        <dbReference type="EMBL" id="KAK4437225.1"/>
    </source>
</evidence>
<dbReference type="InterPro" id="IPR036388">
    <property type="entry name" value="WH-like_DNA-bd_sf"/>
</dbReference>
<evidence type="ECO:0000256" key="5">
    <source>
        <dbReference type="ARBA" id="ARBA00022614"/>
    </source>
</evidence>
<dbReference type="GO" id="GO:0005524">
    <property type="term" value="F:ATP binding"/>
    <property type="evidence" value="ECO:0007669"/>
    <property type="project" value="UniProtKB-KW"/>
</dbReference>
<comment type="similarity">
    <text evidence="3">Belongs to the disease resistance NB-LRR family.</text>
</comment>
<evidence type="ECO:0000256" key="1">
    <source>
        <dbReference type="ARBA" id="ARBA00002074"/>
    </source>
</evidence>
<evidence type="ECO:0000256" key="2">
    <source>
        <dbReference type="ARBA" id="ARBA00004496"/>
    </source>
</evidence>